<name>A0ABY4IKR5_9MICO</name>
<dbReference type="Proteomes" id="UP000831467">
    <property type="component" value="Chromosome"/>
</dbReference>
<reference evidence="1 2" key="1">
    <citation type="submission" date="2021-06" db="EMBL/GenBank/DDBJ databases">
        <title>Genome-based taxonomic framework of Microbacterium strains isolated from marine environment, the description of four new species and reclassification of four preexisting species.</title>
        <authorList>
            <person name="Lee S.D."/>
            <person name="Kim S.-M."/>
            <person name="Byeon Y.-S."/>
            <person name="Yang H.L."/>
            <person name="Kim I.S."/>
        </authorList>
    </citation>
    <scope>NUCLEOTIDE SEQUENCE [LARGE SCALE GENOMIC DNA]</scope>
    <source>
        <strain evidence="1 2">SSW1-51</strain>
    </source>
</reference>
<evidence type="ECO:0000313" key="2">
    <source>
        <dbReference type="Proteomes" id="UP000831467"/>
    </source>
</evidence>
<organism evidence="1 2">
    <name type="scientific">Microbacterium sufflavum</name>
    <dbReference type="NCBI Taxonomy" id="2851649"/>
    <lineage>
        <taxon>Bacteria</taxon>
        <taxon>Bacillati</taxon>
        <taxon>Actinomycetota</taxon>
        <taxon>Actinomycetes</taxon>
        <taxon>Micrococcales</taxon>
        <taxon>Microbacteriaceae</taxon>
        <taxon>Microbacterium</taxon>
    </lineage>
</organism>
<dbReference type="EMBL" id="CP078076">
    <property type="protein sequence ID" value="UPL12865.1"/>
    <property type="molecule type" value="Genomic_DNA"/>
</dbReference>
<proteinExistence type="predicted"/>
<keyword evidence="2" id="KW-1185">Reference proteome</keyword>
<accession>A0ABY4IKR5</accession>
<sequence length="62" mass="6755">MVGILLVAGTDDTVVRYALASTSQPVAVSRYELTEDAQKALPDEEAITRAFADELSREGRTR</sequence>
<evidence type="ECO:0000313" key="1">
    <source>
        <dbReference type="EMBL" id="UPL12865.1"/>
    </source>
</evidence>
<protein>
    <submittedName>
        <fullName evidence="1">DUF1016 family protein</fullName>
    </submittedName>
</protein>
<gene>
    <name evidence="1" type="ORF">KV394_09725</name>
</gene>